<gene>
    <name evidence="1" type="ORF">DAA48_21680</name>
</gene>
<accession>A0A2T4MWT7</accession>
<organism evidence="1 2">
    <name type="scientific">Aeromonas veronii</name>
    <dbReference type="NCBI Taxonomy" id="654"/>
    <lineage>
        <taxon>Bacteria</taxon>
        <taxon>Pseudomonadati</taxon>
        <taxon>Pseudomonadota</taxon>
        <taxon>Gammaproteobacteria</taxon>
        <taxon>Aeromonadales</taxon>
        <taxon>Aeromonadaceae</taxon>
        <taxon>Aeromonas</taxon>
    </lineage>
</organism>
<comment type="caution">
    <text evidence="1">The sequence shown here is derived from an EMBL/GenBank/DDBJ whole genome shotgun (WGS) entry which is preliminary data.</text>
</comment>
<dbReference type="Proteomes" id="UP000241986">
    <property type="component" value="Unassembled WGS sequence"/>
</dbReference>
<reference evidence="1 2" key="1">
    <citation type="submission" date="2018-03" db="EMBL/GenBank/DDBJ databases">
        <title>Aeromonas veronii whole genome sequencing and analysis.</title>
        <authorList>
            <person name="Xie H."/>
            <person name="Liu T."/>
            <person name="Wang K."/>
        </authorList>
    </citation>
    <scope>NUCLEOTIDE SEQUENCE [LARGE SCALE GENOMIC DNA]</scope>
    <source>
        <strain evidence="1 2">XH.VA.1</strain>
    </source>
</reference>
<protein>
    <submittedName>
        <fullName evidence="1">Uncharacterized protein</fullName>
    </submittedName>
</protein>
<dbReference type="EMBL" id="PZKL01000045">
    <property type="protein sequence ID" value="PTH79051.1"/>
    <property type="molecule type" value="Genomic_DNA"/>
</dbReference>
<name>A0A2T4MWT7_AERVE</name>
<proteinExistence type="predicted"/>
<evidence type="ECO:0000313" key="1">
    <source>
        <dbReference type="EMBL" id="PTH79051.1"/>
    </source>
</evidence>
<evidence type="ECO:0000313" key="2">
    <source>
        <dbReference type="Proteomes" id="UP000241986"/>
    </source>
</evidence>
<dbReference type="AlphaFoldDB" id="A0A2T4MWT7"/>
<sequence>MNLLNLIIEKRTKFNPSEVSEIKLEQKDAPDIIIKGISLIEQSYDQEEFCEGKGTVVYSVYLTKSGNIVFLKRVISILAAADTAEYKSEKAEMLINASQNAQISKTPNPSDINAVATKAFGYSKTAKEFYKLTEINACQVIE</sequence>
<dbReference type="RefSeq" id="WP_107684676.1">
    <property type="nucleotide sequence ID" value="NZ_PZKL01000045.1"/>
</dbReference>